<evidence type="ECO:0000313" key="2">
    <source>
        <dbReference type="EMBL" id="GFP84396.1"/>
    </source>
</evidence>
<dbReference type="GO" id="GO:0008289">
    <property type="term" value="F:lipid binding"/>
    <property type="evidence" value="ECO:0007669"/>
    <property type="project" value="InterPro"/>
</dbReference>
<reference evidence="2" key="1">
    <citation type="submission" date="2020-07" db="EMBL/GenBank/DDBJ databases">
        <title>Ethylene signaling mediates host invasion by parasitic plants.</title>
        <authorList>
            <person name="Yoshida S."/>
        </authorList>
    </citation>
    <scope>NUCLEOTIDE SEQUENCE</scope>
    <source>
        <strain evidence="2">Okayama</strain>
    </source>
</reference>
<dbReference type="OrthoDB" id="1890443at2759"/>
<dbReference type="EMBL" id="BMAC01000084">
    <property type="protein sequence ID" value="GFP84396.1"/>
    <property type="molecule type" value="Genomic_DNA"/>
</dbReference>
<organism evidence="2 3">
    <name type="scientific">Phtheirospermum japonicum</name>
    <dbReference type="NCBI Taxonomy" id="374723"/>
    <lineage>
        <taxon>Eukaryota</taxon>
        <taxon>Viridiplantae</taxon>
        <taxon>Streptophyta</taxon>
        <taxon>Embryophyta</taxon>
        <taxon>Tracheophyta</taxon>
        <taxon>Spermatophyta</taxon>
        <taxon>Magnoliopsida</taxon>
        <taxon>eudicotyledons</taxon>
        <taxon>Gunneridae</taxon>
        <taxon>Pentapetalae</taxon>
        <taxon>asterids</taxon>
        <taxon>lamiids</taxon>
        <taxon>Lamiales</taxon>
        <taxon>Orobanchaceae</taxon>
        <taxon>Orobanchaceae incertae sedis</taxon>
        <taxon>Phtheirospermum</taxon>
    </lineage>
</organism>
<evidence type="ECO:0000313" key="3">
    <source>
        <dbReference type="Proteomes" id="UP000653305"/>
    </source>
</evidence>
<keyword evidence="3" id="KW-1185">Reference proteome</keyword>
<protein>
    <submittedName>
        <fullName evidence="2">Non-specific lipid-transfer protein 2</fullName>
    </submittedName>
</protein>
<evidence type="ECO:0000256" key="1">
    <source>
        <dbReference type="ARBA" id="ARBA00009748"/>
    </source>
</evidence>
<proteinExistence type="inferred from homology"/>
<gene>
    <name evidence="2" type="ORF">PHJA_000583400</name>
</gene>
<dbReference type="Proteomes" id="UP000653305">
    <property type="component" value="Unassembled WGS sequence"/>
</dbReference>
<sequence>MLYKAASTTADRRNVCTCLKSVTSSSPAAVKNAKAHPGKCGVSLPYIISPAIDCNK</sequence>
<dbReference type="AlphaFoldDB" id="A0A830BBH1"/>
<name>A0A830BBH1_9LAMI</name>
<dbReference type="GO" id="GO:0006869">
    <property type="term" value="P:lipid transport"/>
    <property type="evidence" value="ECO:0007669"/>
    <property type="project" value="InterPro"/>
</dbReference>
<comment type="caution">
    <text evidence="2">The sequence shown here is derived from an EMBL/GenBank/DDBJ whole genome shotgun (WGS) entry which is preliminary data.</text>
</comment>
<comment type="similarity">
    <text evidence="1">Belongs to the plant LTP family.</text>
</comment>
<dbReference type="InterPro" id="IPR000528">
    <property type="entry name" value="Plant_nsLTP"/>
</dbReference>
<dbReference type="PANTHER" id="PTHR33076">
    <property type="entry name" value="NON-SPECIFIC LIPID-TRANSFER PROTEIN 2-RELATED"/>
    <property type="match status" value="1"/>
</dbReference>
<accession>A0A830BBH1</accession>
<dbReference type="InterPro" id="IPR036312">
    <property type="entry name" value="Bifun_inhib/LTP/seed_sf"/>
</dbReference>
<dbReference type="PRINTS" id="PR00382">
    <property type="entry name" value="LIPIDTRNSFER"/>
</dbReference>
<dbReference type="Gene3D" id="1.10.110.10">
    <property type="entry name" value="Plant lipid-transfer and hydrophobic proteins"/>
    <property type="match status" value="1"/>
</dbReference>
<dbReference type="SUPFAM" id="SSF47699">
    <property type="entry name" value="Bifunctional inhibitor/lipid-transfer protein/seed storage 2S albumin"/>
    <property type="match status" value="1"/>
</dbReference>